<dbReference type="AlphaFoldDB" id="A0A7D8UI18"/>
<proteinExistence type="predicted"/>
<protein>
    <submittedName>
        <fullName evidence="1">Uncharacterized protein</fullName>
    </submittedName>
</protein>
<name>A0A7D8UI18_9HELO</name>
<dbReference type="Proteomes" id="UP000481288">
    <property type="component" value="Unassembled WGS sequence"/>
</dbReference>
<comment type="caution">
    <text evidence="1">The sequence shown here is derived from an EMBL/GenBank/DDBJ whole genome shotgun (WGS) entry which is preliminary data.</text>
</comment>
<dbReference type="OrthoDB" id="3535512at2759"/>
<evidence type="ECO:0000313" key="1">
    <source>
        <dbReference type="EMBL" id="TVY43576.1"/>
    </source>
</evidence>
<sequence>MSWQNLASDQQAPYGAVATWPLTRYTSTNKYAALKIYAHDLVAEDEIDNETAIYKHLSTAGNPDHPGRTYVRTIIHPLSRAEQGIPINV</sequence>
<dbReference type="Gene3D" id="1.10.510.10">
    <property type="entry name" value="Transferase(Phosphotransferase) domain 1"/>
    <property type="match status" value="1"/>
</dbReference>
<evidence type="ECO:0000313" key="2">
    <source>
        <dbReference type="Proteomes" id="UP000481288"/>
    </source>
</evidence>
<gene>
    <name evidence="1" type="ORF">LCER1_G008819</name>
</gene>
<dbReference type="EMBL" id="QGMG01001803">
    <property type="protein sequence ID" value="TVY43576.1"/>
    <property type="molecule type" value="Genomic_DNA"/>
</dbReference>
<dbReference type="Gene3D" id="3.30.200.20">
    <property type="entry name" value="Phosphorylase Kinase, domain 1"/>
    <property type="match status" value="1"/>
</dbReference>
<keyword evidence="2" id="KW-1185">Reference proteome</keyword>
<organism evidence="1 2">
    <name type="scientific">Lachnellula cervina</name>
    <dbReference type="NCBI Taxonomy" id="1316786"/>
    <lineage>
        <taxon>Eukaryota</taxon>
        <taxon>Fungi</taxon>
        <taxon>Dikarya</taxon>
        <taxon>Ascomycota</taxon>
        <taxon>Pezizomycotina</taxon>
        <taxon>Leotiomycetes</taxon>
        <taxon>Helotiales</taxon>
        <taxon>Lachnaceae</taxon>
        <taxon>Lachnellula</taxon>
    </lineage>
</organism>
<reference evidence="1 2" key="1">
    <citation type="submission" date="2018-05" db="EMBL/GenBank/DDBJ databases">
        <title>Whole genome sequencing for identification of molecular markers to develop diagnostic detection tools for the regulated plant pathogen Lachnellula willkommii.</title>
        <authorList>
            <person name="Giroux E."/>
            <person name="Bilodeau G."/>
        </authorList>
    </citation>
    <scope>NUCLEOTIDE SEQUENCE [LARGE SCALE GENOMIC DNA]</scope>
    <source>
        <strain evidence="1 2">CBS 625.97</strain>
    </source>
</reference>
<accession>A0A7D8UI18</accession>